<dbReference type="CDD" id="cd01285">
    <property type="entry name" value="nucleoside_deaminase"/>
    <property type="match status" value="1"/>
</dbReference>
<dbReference type="SUPFAM" id="SSF53927">
    <property type="entry name" value="Cytidine deaminase-like"/>
    <property type="match status" value="1"/>
</dbReference>
<comment type="caution">
    <text evidence="2">The sequence shown here is derived from an EMBL/GenBank/DDBJ whole genome shotgun (WGS) entry which is preliminary data.</text>
</comment>
<dbReference type="InterPro" id="IPR002125">
    <property type="entry name" value="CMP_dCMP_dom"/>
</dbReference>
<gene>
    <name evidence="2" type="ORF">SDC9_148731</name>
</gene>
<protein>
    <recommendedName>
        <fullName evidence="1">CMP/dCMP-type deaminase domain-containing protein</fullName>
    </recommendedName>
</protein>
<organism evidence="2">
    <name type="scientific">bioreactor metagenome</name>
    <dbReference type="NCBI Taxonomy" id="1076179"/>
    <lineage>
        <taxon>unclassified sequences</taxon>
        <taxon>metagenomes</taxon>
        <taxon>ecological metagenomes</taxon>
    </lineage>
</organism>
<reference evidence="2" key="1">
    <citation type="submission" date="2019-08" db="EMBL/GenBank/DDBJ databases">
        <authorList>
            <person name="Kucharzyk K."/>
            <person name="Murdoch R.W."/>
            <person name="Higgins S."/>
            <person name="Loffler F."/>
        </authorList>
    </citation>
    <scope>NUCLEOTIDE SEQUENCE</scope>
</reference>
<dbReference type="Pfam" id="PF00383">
    <property type="entry name" value="dCMP_cyt_deam_1"/>
    <property type="match status" value="1"/>
</dbReference>
<proteinExistence type="predicted"/>
<accession>A0A645EJR2</accession>
<sequence length="189" mass="21848">MEKEKIFWRMLNVIEDDIVPQTRLAVSHGHKIFGAAILLRSDLSLVVAGTNHEGWNPLWHGEVYTIKKFFELPSHPDPEDCLFLSTHEPCSMCLSSIAWSGFPEIYFLFEYEETRDAFHIPYDIQILNEVFNCPHPSRSNSFFKSFALKEIASAMGESELAMARLEKLDRIYKELSDIYQAGEKKMVLK</sequence>
<name>A0A645EJR2_9ZZZZ</name>
<feature type="domain" description="CMP/dCMP-type deaminase" evidence="1">
    <location>
        <begin position="33"/>
        <end position="108"/>
    </location>
</feature>
<dbReference type="Gene3D" id="3.40.140.10">
    <property type="entry name" value="Cytidine Deaminase, domain 2"/>
    <property type="match status" value="1"/>
</dbReference>
<evidence type="ECO:0000259" key="1">
    <source>
        <dbReference type="Pfam" id="PF00383"/>
    </source>
</evidence>
<dbReference type="EMBL" id="VSSQ01047517">
    <property type="protein sequence ID" value="MPN01522.1"/>
    <property type="molecule type" value="Genomic_DNA"/>
</dbReference>
<dbReference type="GO" id="GO:0003824">
    <property type="term" value="F:catalytic activity"/>
    <property type="evidence" value="ECO:0007669"/>
    <property type="project" value="InterPro"/>
</dbReference>
<dbReference type="InterPro" id="IPR016193">
    <property type="entry name" value="Cytidine_deaminase-like"/>
</dbReference>
<dbReference type="AlphaFoldDB" id="A0A645EJR2"/>
<evidence type="ECO:0000313" key="2">
    <source>
        <dbReference type="EMBL" id="MPN01522.1"/>
    </source>
</evidence>